<gene>
    <name evidence="1" type="ORF">H2198_010195</name>
</gene>
<accession>A0ACC2ZSJ2</accession>
<evidence type="ECO:0000313" key="2">
    <source>
        <dbReference type="Proteomes" id="UP001172386"/>
    </source>
</evidence>
<comment type="caution">
    <text evidence="1">The sequence shown here is derived from an EMBL/GenBank/DDBJ whole genome shotgun (WGS) entry which is preliminary data.</text>
</comment>
<protein>
    <submittedName>
        <fullName evidence="1">Uncharacterized protein</fullName>
    </submittedName>
</protein>
<name>A0ACC2ZSJ2_9EURO</name>
<reference evidence="1" key="1">
    <citation type="submission" date="2022-10" db="EMBL/GenBank/DDBJ databases">
        <title>Culturing micro-colonial fungi from biological soil crusts in the Mojave desert and describing Neophaeococcomyces mojavensis, and introducing the new genera and species Taxawa tesnikishii.</title>
        <authorList>
            <person name="Kurbessoian T."/>
            <person name="Stajich J.E."/>
        </authorList>
    </citation>
    <scope>NUCLEOTIDE SEQUENCE</scope>
    <source>
        <strain evidence="1">JES_112</strain>
    </source>
</reference>
<dbReference type="EMBL" id="JAPDRQ010000336">
    <property type="protein sequence ID" value="KAJ9650507.1"/>
    <property type="molecule type" value="Genomic_DNA"/>
</dbReference>
<sequence length="353" mass="39584">MPPKPSIPWSTENKPITSDTNSKKSKPPPRPSPSASTIVISQSNKILLLHRTKTSSAFPSAHVFPGGNLEASDGSLPNDDSDPTRHIDSMAYRTGAIRELFEESGVLLARESSDPNQPLLSLTPEVRLAGRNDVHGGKLKLAEWLKQQSPTAVLDTDSLIPFTHWITPTNVPKRFTTQMYVYFVPVTERRRHLLATADQVETMSPEWKKASDWIAEARSGKIILFPPQYILLYLISTFLDKEGDPSESRDVPEEERMERRERLKRFMTEDRSPVPWTEKVISPVPGPAKWIDGRQILALDKQGPELKNSSLKGDTSRYVLVRFSKEGPRDVEVIDRQAAEKKLAEVASTSAKL</sequence>
<organism evidence="1 2">
    <name type="scientific">Neophaeococcomyces mojaviensis</name>
    <dbReference type="NCBI Taxonomy" id="3383035"/>
    <lineage>
        <taxon>Eukaryota</taxon>
        <taxon>Fungi</taxon>
        <taxon>Dikarya</taxon>
        <taxon>Ascomycota</taxon>
        <taxon>Pezizomycotina</taxon>
        <taxon>Eurotiomycetes</taxon>
        <taxon>Chaetothyriomycetidae</taxon>
        <taxon>Chaetothyriales</taxon>
        <taxon>Chaetothyriales incertae sedis</taxon>
        <taxon>Neophaeococcomyces</taxon>
    </lineage>
</organism>
<evidence type="ECO:0000313" key="1">
    <source>
        <dbReference type="EMBL" id="KAJ9650507.1"/>
    </source>
</evidence>
<dbReference type="Proteomes" id="UP001172386">
    <property type="component" value="Unassembled WGS sequence"/>
</dbReference>
<proteinExistence type="predicted"/>
<keyword evidence="2" id="KW-1185">Reference proteome</keyword>